<name>A0A6H1PXM3_ECOLX</name>
<sequence length="116" mass="13327">MAFAIMRAKKLNSMGTVAAALQHCYRDRETPNADQERTPDNDHLAARSTDEAMGKLRERLPEKRRKDAVLAVEYVMSASPEWWQTASADQQREFFKRSTEWLAACRKFRCSATAMN</sequence>
<keyword evidence="4" id="KW-0614">Plasmid</keyword>
<geneLocation type="plasmid" evidence="2">
    <name>pRF148-1_119k_tetX</name>
</geneLocation>
<dbReference type="RefSeq" id="WP_223424540.1">
    <property type="nucleotide sequence ID" value="NZ_AP018939.1"/>
</dbReference>
<dbReference type="EMBL" id="MT219826">
    <property type="protein sequence ID" value="QIZ19764.1"/>
    <property type="molecule type" value="Genomic_DNA"/>
</dbReference>
<dbReference type="InterPro" id="IPR001668">
    <property type="entry name" value="Mob_Pre"/>
</dbReference>
<protein>
    <recommendedName>
        <fullName evidence="6">Plasmid recombination enzyme</fullName>
    </recommendedName>
</protein>
<geneLocation type="plasmid" evidence="3">
    <name>pRF52-1_119k_tetX</name>
</geneLocation>
<dbReference type="GO" id="GO:0003677">
    <property type="term" value="F:DNA binding"/>
    <property type="evidence" value="ECO:0007669"/>
    <property type="project" value="InterPro"/>
</dbReference>
<gene>
    <name evidence="4" type="ORF">pRF10-1_119k_tetX_00037</name>
    <name evidence="2" type="ORF">pRF148-1_119k_tetX_00077</name>
    <name evidence="3" type="ORF">pRF52-1_119k_tetX_00053</name>
    <name evidence="5" type="ORF">pRW8-1_122k_tetX_00078</name>
</gene>
<reference evidence="4" key="1">
    <citation type="submission" date="2020-03" db="EMBL/GenBank/DDBJ databases">
        <title>Deciphering the structural diversity and classification of mobile tigecycline resistance gene tet(X)-bearing plasmidome among bacteria.</title>
        <authorList>
            <person name="Li R."/>
            <person name="Lu X."/>
            <person name="Peng K."/>
            <person name="Liu Z."/>
            <person name="Li Y."/>
            <person name="Liu Y."/>
            <person name="Xiao X."/>
            <person name="Wang Z."/>
        </authorList>
    </citation>
    <scope>NUCLEOTIDE SEQUENCE</scope>
    <source>
        <strain evidence="4">RF10-1</strain>
        <strain evidence="2">RF148-1</strain>
        <strain evidence="3">RF52-1</strain>
        <strain evidence="5">RW8-1</strain>
        <plasmid evidence="4">pRF10-1_119k_tetX</plasmid>
        <plasmid evidence="2">pRF148-1_119k_tetX</plasmid>
        <plasmid evidence="3">pRF52-1_119k_tetX</plasmid>
        <plasmid evidence="5">pRW8-1_122k_tetX</plasmid>
    </source>
</reference>
<dbReference type="AlphaFoldDB" id="A0A6H1PXM3"/>
<dbReference type="GO" id="GO:0006310">
    <property type="term" value="P:DNA recombination"/>
    <property type="evidence" value="ECO:0007669"/>
    <property type="project" value="InterPro"/>
</dbReference>
<dbReference type="CDD" id="cd17242">
    <property type="entry name" value="MobM_relaxase"/>
    <property type="match status" value="1"/>
</dbReference>
<dbReference type="Gene3D" id="3.30.930.30">
    <property type="match status" value="1"/>
</dbReference>
<dbReference type="EMBL" id="MT219818">
    <property type="protein sequence ID" value="QIZ18541.1"/>
    <property type="molecule type" value="Genomic_DNA"/>
</dbReference>
<geneLocation type="plasmid" evidence="4">
    <name>pRF10-1_119k_tetX</name>
</geneLocation>
<accession>A0A6H1PXM3</accession>
<proteinExistence type="predicted"/>
<dbReference type="Pfam" id="PF01076">
    <property type="entry name" value="Mob_Pre"/>
    <property type="match status" value="1"/>
</dbReference>
<evidence type="ECO:0000256" key="1">
    <source>
        <dbReference type="SAM" id="MobiDB-lite"/>
    </source>
</evidence>
<dbReference type="EMBL" id="MT219823">
    <property type="protein sequence ID" value="QIZ18990.1"/>
    <property type="molecule type" value="Genomic_DNA"/>
</dbReference>
<evidence type="ECO:0000313" key="4">
    <source>
        <dbReference type="EMBL" id="QIZ18990.1"/>
    </source>
</evidence>
<dbReference type="EMBL" id="MT219819">
    <property type="protein sequence ID" value="QIZ18663.1"/>
    <property type="molecule type" value="Genomic_DNA"/>
</dbReference>
<evidence type="ECO:0000313" key="2">
    <source>
        <dbReference type="EMBL" id="QIZ18541.1"/>
    </source>
</evidence>
<evidence type="ECO:0008006" key="6">
    <source>
        <dbReference type="Google" id="ProtNLM"/>
    </source>
</evidence>
<dbReference type="SMR" id="A0A6H1PXM3"/>
<organism evidence="4">
    <name type="scientific">Escherichia coli</name>
    <dbReference type="NCBI Taxonomy" id="562"/>
    <lineage>
        <taxon>Bacteria</taxon>
        <taxon>Pseudomonadati</taxon>
        <taxon>Pseudomonadota</taxon>
        <taxon>Gammaproteobacteria</taxon>
        <taxon>Enterobacterales</taxon>
        <taxon>Enterobacteriaceae</taxon>
        <taxon>Escherichia</taxon>
    </lineage>
</organism>
<geneLocation type="plasmid" evidence="5">
    <name>pRW8-1_122k_tetX</name>
</geneLocation>
<evidence type="ECO:0000313" key="5">
    <source>
        <dbReference type="EMBL" id="QIZ19764.1"/>
    </source>
</evidence>
<evidence type="ECO:0000313" key="3">
    <source>
        <dbReference type="EMBL" id="QIZ18663.1"/>
    </source>
</evidence>
<feature type="region of interest" description="Disordered" evidence="1">
    <location>
        <begin position="29"/>
        <end position="60"/>
    </location>
</feature>